<sequence length="74" mass="8544">MKTSLEAAFSRLSRSLVPSLRLGMPIKRLRLPYWRQSHQEMHFQPEAGNEILKEFLLKLTPMSIAVPLQHGLFA</sequence>
<keyword evidence="2" id="KW-1185">Reference proteome</keyword>
<proteinExistence type="predicted"/>
<organism evidence="1 2">
    <name type="scientific">Nostoc sphaeroides CCNUC1</name>
    <dbReference type="NCBI Taxonomy" id="2653204"/>
    <lineage>
        <taxon>Bacteria</taxon>
        <taxon>Bacillati</taxon>
        <taxon>Cyanobacteriota</taxon>
        <taxon>Cyanophyceae</taxon>
        <taxon>Nostocales</taxon>
        <taxon>Nostocaceae</taxon>
        <taxon>Nostoc</taxon>
    </lineage>
</organism>
<dbReference type="KEGG" id="nsh:GXM_00260"/>
<gene>
    <name evidence="1" type="ORF">GXM_00260</name>
</gene>
<dbReference type="Proteomes" id="UP000326678">
    <property type="component" value="Chromosome Gxm1"/>
</dbReference>
<reference evidence="1 2" key="1">
    <citation type="submission" date="2019-10" db="EMBL/GenBank/DDBJ databases">
        <title>Genomic and transcriptomic insights into the perfect genentic adaptation of a filamentous nitrogen-fixing cyanobacterium to rice fields.</title>
        <authorList>
            <person name="Chen Z."/>
        </authorList>
    </citation>
    <scope>NUCLEOTIDE SEQUENCE [LARGE SCALE GENOMIC DNA]</scope>
    <source>
        <strain evidence="1">CCNUC1</strain>
    </source>
</reference>
<dbReference type="EMBL" id="CP045226">
    <property type="protein sequence ID" value="QFS42787.1"/>
    <property type="molecule type" value="Genomic_DNA"/>
</dbReference>
<accession>A0A5P8VR20</accession>
<evidence type="ECO:0000313" key="1">
    <source>
        <dbReference type="EMBL" id="QFS42787.1"/>
    </source>
</evidence>
<protein>
    <submittedName>
        <fullName evidence="1">Uncharacterized protein</fullName>
    </submittedName>
</protein>
<evidence type="ECO:0000313" key="2">
    <source>
        <dbReference type="Proteomes" id="UP000326678"/>
    </source>
</evidence>
<dbReference type="AlphaFoldDB" id="A0A5P8VR20"/>
<name>A0A5P8VR20_9NOSO</name>